<accession>A0A4Q7N8Y2</accession>
<gene>
    <name evidence="2" type="ORF">EV675_5180</name>
</gene>
<feature type="transmembrane region" description="Helical" evidence="1">
    <location>
        <begin position="76"/>
        <end position="101"/>
    </location>
</feature>
<keyword evidence="1" id="KW-1133">Transmembrane helix</keyword>
<feature type="transmembrane region" description="Helical" evidence="1">
    <location>
        <begin position="258"/>
        <end position="280"/>
    </location>
</feature>
<comment type="caution">
    <text evidence="2">The sequence shown here is derived from an EMBL/GenBank/DDBJ whole genome shotgun (WGS) entry which is preliminary data.</text>
</comment>
<dbReference type="Proteomes" id="UP000292445">
    <property type="component" value="Unassembled WGS sequence"/>
</dbReference>
<feature type="transmembrane region" description="Helical" evidence="1">
    <location>
        <begin position="531"/>
        <end position="551"/>
    </location>
</feature>
<reference evidence="2 3" key="1">
    <citation type="submission" date="2019-02" db="EMBL/GenBank/DDBJ databases">
        <title>Genomic Encyclopedia of Type Strains, Phase IV (KMG-IV): sequencing the most valuable type-strain genomes for metagenomic binning, comparative biology and taxonomic classification.</title>
        <authorList>
            <person name="Goeker M."/>
        </authorList>
    </citation>
    <scope>NUCLEOTIDE SEQUENCE [LARGE SCALE GENOMIC DNA]</scope>
    <source>
        <strain evidence="2 3">K24</strain>
    </source>
</reference>
<feature type="transmembrane region" description="Helical" evidence="1">
    <location>
        <begin position="41"/>
        <end position="64"/>
    </location>
</feature>
<proteinExistence type="predicted"/>
<keyword evidence="1" id="KW-0812">Transmembrane</keyword>
<feature type="transmembrane region" description="Helical" evidence="1">
    <location>
        <begin position="500"/>
        <end position="519"/>
    </location>
</feature>
<evidence type="ECO:0000313" key="3">
    <source>
        <dbReference type="Proteomes" id="UP000292445"/>
    </source>
</evidence>
<evidence type="ECO:0000256" key="1">
    <source>
        <dbReference type="SAM" id="Phobius"/>
    </source>
</evidence>
<dbReference type="Pfam" id="PF03929">
    <property type="entry name" value="PepSY_TM"/>
    <property type="match status" value="1"/>
</dbReference>
<dbReference type="InterPro" id="IPR005625">
    <property type="entry name" value="PepSY-ass_TM"/>
</dbReference>
<organism evidence="2 3">
    <name type="scientific">Pigmentiphaga kullae</name>
    <dbReference type="NCBI Taxonomy" id="151784"/>
    <lineage>
        <taxon>Bacteria</taxon>
        <taxon>Pseudomonadati</taxon>
        <taxon>Pseudomonadota</taxon>
        <taxon>Betaproteobacteria</taxon>
        <taxon>Burkholderiales</taxon>
        <taxon>Alcaligenaceae</taxon>
        <taxon>Pigmentiphaga</taxon>
    </lineage>
</organism>
<name>A0A4Q7N8Y2_9BURK</name>
<keyword evidence="3" id="KW-1185">Reference proteome</keyword>
<feature type="transmembrane region" description="Helical" evidence="1">
    <location>
        <begin position="405"/>
        <end position="426"/>
    </location>
</feature>
<dbReference type="OrthoDB" id="9033043at2"/>
<keyword evidence="1" id="KW-0472">Membrane</keyword>
<feature type="transmembrane region" description="Helical" evidence="1">
    <location>
        <begin position="446"/>
        <end position="464"/>
    </location>
</feature>
<protein>
    <submittedName>
        <fullName evidence="2">Putative iron-regulated membrane protein</fullName>
    </submittedName>
</protein>
<dbReference type="PANTHER" id="PTHR34219:SF9">
    <property type="entry name" value="IRON-REGULATED INNER MEMBRANE PROTEIN"/>
    <property type="match status" value="1"/>
</dbReference>
<dbReference type="RefSeq" id="WP_130361336.1">
    <property type="nucleotide sequence ID" value="NZ_SGXC01000003.1"/>
</dbReference>
<dbReference type="PANTHER" id="PTHR34219">
    <property type="entry name" value="IRON-REGULATED INNER MEMBRANE PROTEIN-RELATED"/>
    <property type="match status" value="1"/>
</dbReference>
<dbReference type="EMBL" id="SGXC01000003">
    <property type="protein sequence ID" value="RZS78530.1"/>
    <property type="molecule type" value="Genomic_DNA"/>
</dbReference>
<sequence>MPAPRWPLRTGLAVLAAPAAAIGLAIAIARRAPLGDALDRLYAGMFIGVLAQLLMLGACLFLGVRTAVPMRRAVAVTHAWAGMVVGLVLFVVCLTGMFAVLKQEIRYWEMPSGRQAATARPDLDALLHAGQARFGDTASLTIQLPDGLRRHAIVAPAGGRPAAGQAALALRAGDASPMPATHGGAADLLVTLHNTLHAGFPGRVIVSLFGFALAFLVAGGVANHPRRAPGLLRLRIGADVRTLALDAHKLLGLWLSPLLLLIAVTGIFSGLGALATVNLAPHAFPDDPRRAMQALMDNASFPAQGQPADMPSLNALVDRHRQAHPGFQVESVAVRHWGDAQAYATLRGHGAGQLSTGVFERFHYRLRDGALLRHDSAAQRGPWTRAFIAIQPLHFAQYGGTASRWVHAAGGLAAALLAASGTWLWLRRRATPEHARTWPRRATQGVCLGLTLACCALLAATSLTPDTLPTRPALQAWVFWGAWLASAAAFAWPGDGGRRAMAALRSAGALLWLAALASLARQSGHPLAAEWPALGLNLLLILAGALLWRLARFSPRHPS</sequence>
<feature type="transmembrane region" description="Helical" evidence="1">
    <location>
        <begin position="476"/>
        <end position="493"/>
    </location>
</feature>
<feature type="transmembrane region" description="Helical" evidence="1">
    <location>
        <begin position="204"/>
        <end position="223"/>
    </location>
</feature>
<dbReference type="AlphaFoldDB" id="A0A4Q7N8Y2"/>
<evidence type="ECO:0000313" key="2">
    <source>
        <dbReference type="EMBL" id="RZS78530.1"/>
    </source>
</evidence>